<dbReference type="Proteomes" id="UP001597440">
    <property type="component" value="Unassembled WGS sequence"/>
</dbReference>
<accession>A0ABW5L216</accession>
<dbReference type="EMBL" id="JBHULD010000014">
    <property type="protein sequence ID" value="MFD2555227.1"/>
    <property type="molecule type" value="Genomic_DNA"/>
</dbReference>
<proteinExistence type="predicted"/>
<keyword evidence="2" id="KW-0732">Signal</keyword>
<keyword evidence="4" id="KW-1185">Reference proteome</keyword>
<keyword evidence="1" id="KW-1133">Transmembrane helix</keyword>
<sequence>MIVYVNKIFICFLCLIGCFASCRTSKESRQNIAHDQQIERQVAASMTWSQYAGRDSASRYWMFLSDSSFYFYPNEGLWGRSGKVAYIERKGGEISAGRLGMVYDSLGREGSELRSDTESKWISYPNIARWWGLLILLVVAVYVYGRWKR</sequence>
<name>A0ABW5L216_9SPHI</name>
<evidence type="ECO:0000256" key="2">
    <source>
        <dbReference type="SAM" id="SignalP"/>
    </source>
</evidence>
<organism evidence="3 4">
    <name type="scientific">Sphingobacterium tabacisoli</name>
    <dbReference type="NCBI Taxonomy" id="2044855"/>
    <lineage>
        <taxon>Bacteria</taxon>
        <taxon>Pseudomonadati</taxon>
        <taxon>Bacteroidota</taxon>
        <taxon>Sphingobacteriia</taxon>
        <taxon>Sphingobacteriales</taxon>
        <taxon>Sphingobacteriaceae</taxon>
        <taxon>Sphingobacterium</taxon>
    </lineage>
</organism>
<feature type="chain" id="PRO_5047463089" evidence="2">
    <location>
        <begin position="21"/>
        <end position="149"/>
    </location>
</feature>
<comment type="caution">
    <text evidence="3">The sequence shown here is derived from an EMBL/GenBank/DDBJ whole genome shotgun (WGS) entry which is preliminary data.</text>
</comment>
<dbReference type="RefSeq" id="WP_380892940.1">
    <property type="nucleotide sequence ID" value="NZ_JBHULD010000014.1"/>
</dbReference>
<evidence type="ECO:0000256" key="1">
    <source>
        <dbReference type="SAM" id="Phobius"/>
    </source>
</evidence>
<evidence type="ECO:0000313" key="3">
    <source>
        <dbReference type="EMBL" id="MFD2555227.1"/>
    </source>
</evidence>
<keyword evidence="1" id="KW-0812">Transmembrane</keyword>
<protein>
    <submittedName>
        <fullName evidence="3">Uncharacterized protein</fullName>
    </submittedName>
</protein>
<keyword evidence="1" id="KW-0472">Membrane</keyword>
<gene>
    <name evidence="3" type="ORF">ACFSQW_12545</name>
</gene>
<reference evidence="4" key="1">
    <citation type="journal article" date="2019" name="Int. J. Syst. Evol. Microbiol.">
        <title>The Global Catalogue of Microorganisms (GCM) 10K type strain sequencing project: providing services to taxonomists for standard genome sequencing and annotation.</title>
        <authorList>
            <consortium name="The Broad Institute Genomics Platform"/>
            <consortium name="The Broad Institute Genome Sequencing Center for Infectious Disease"/>
            <person name="Wu L."/>
            <person name="Ma J."/>
        </authorList>
    </citation>
    <scope>NUCLEOTIDE SEQUENCE [LARGE SCALE GENOMIC DNA]</scope>
    <source>
        <strain evidence="4">KCTC 52298</strain>
    </source>
</reference>
<evidence type="ECO:0000313" key="4">
    <source>
        <dbReference type="Proteomes" id="UP001597440"/>
    </source>
</evidence>
<feature type="signal peptide" evidence="2">
    <location>
        <begin position="1"/>
        <end position="20"/>
    </location>
</feature>
<feature type="transmembrane region" description="Helical" evidence="1">
    <location>
        <begin position="127"/>
        <end position="145"/>
    </location>
</feature>